<dbReference type="Pfam" id="PF01368">
    <property type="entry name" value="DHH"/>
    <property type="match status" value="1"/>
</dbReference>
<evidence type="ECO:0000313" key="3">
    <source>
        <dbReference type="EMBL" id="PIV25733.1"/>
    </source>
</evidence>
<dbReference type="InterPro" id="IPR038763">
    <property type="entry name" value="DHH_sf"/>
</dbReference>
<comment type="caution">
    <text evidence="3">The sequence shown here is derived from an EMBL/GenBank/DDBJ whole genome shotgun (WGS) entry which is preliminary data.</text>
</comment>
<dbReference type="Pfam" id="PF02272">
    <property type="entry name" value="DHHA1"/>
    <property type="match status" value="1"/>
</dbReference>
<dbReference type="AlphaFoldDB" id="A0A2M7CJC4"/>
<sequence>MNETQRISDLINAYSNILLIIHQFPDGDTIASSLALYIALKKLAKNVTIACNDSVPEPFLFLPKAREIKRDFLQGDWDLIIVLDCGDLRRTGYSDRIKAFAGRKKRLINIDHHPRNDLHKIANINFFDESVAAVAELVEPIITMLGVEIEKEIATCLLTAIYTDTGGFMHSNTTPETLSLASKLLSRGARLKLIIQNINNARTLPSLKLWGKALERIVYNSKYEIVYSIITQKDILECDAKSSDVAGVVNLINNIPNANAVILFCEYQGNEIRVSLRTEKKGVDLSRLANFFGGGGHKKAAGFNFQGKISRLVDLR</sequence>
<evidence type="ECO:0000313" key="4">
    <source>
        <dbReference type="Proteomes" id="UP000229966"/>
    </source>
</evidence>
<dbReference type="EMBL" id="PEUM01000002">
    <property type="protein sequence ID" value="PIV25733.1"/>
    <property type="molecule type" value="Genomic_DNA"/>
</dbReference>
<dbReference type="GO" id="GO:0003676">
    <property type="term" value="F:nucleic acid binding"/>
    <property type="evidence" value="ECO:0007669"/>
    <property type="project" value="InterPro"/>
</dbReference>
<dbReference type="InterPro" id="IPR003156">
    <property type="entry name" value="DHHA1_dom"/>
</dbReference>
<dbReference type="Gene3D" id="3.10.310.30">
    <property type="match status" value="1"/>
</dbReference>
<dbReference type="PANTHER" id="PTHR47618:SF1">
    <property type="entry name" value="BIFUNCTIONAL OLIGORIBONUCLEASE AND PAP PHOSPHATASE NRNA"/>
    <property type="match status" value="1"/>
</dbReference>
<dbReference type="Gene3D" id="3.90.1640.10">
    <property type="entry name" value="inorganic pyrophosphatase (n-terminal core)"/>
    <property type="match status" value="1"/>
</dbReference>
<evidence type="ECO:0000259" key="1">
    <source>
        <dbReference type="Pfam" id="PF01368"/>
    </source>
</evidence>
<organism evidence="3 4">
    <name type="scientific">Candidatus Berkelbacteria bacterium CG03_land_8_20_14_0_80_40_36</name>
    <dbReference type="NCBI Taxonomy" id="1974509"/>
    <lineage>
        <taxon>Bacteria</taxon>
        <taxon>Candidatus Berkelbacteria</taxon>
    </lineage>
</organism>
<dbReference type="SUPFAM" id="SSF64182">
    <property type="entry name" value="DHH phosphoesterases"/>
    <property type="match status" value="1"/>
</dbReference>
<feature type="domain" description="DHHA1" evidence="2">
    <location>
        <begin position="238"/>
        <end position="306"/>
    </location>
</feature>
<dbReference type="PANTHER" id="PTHR47618">
    <property type="entry name" value="BIFUNCTIONAL OLIGORIBONUCLEASE AND PAP PHOSPHATASE NRNA"/>
    <property type="match status" value="1"/>
</dbReference>
<protein>
    <submittedName>
        <fullName evidence="3">Bifunctional oligoribonuclease/PAP phosphatase NrnA</fullName>
    </submittedName>
</protein>
<dbReference type="InterPro" id="IPR051319">
    <property type="entry name" value="Oligoribo/pAp-PDE_c-di-AMP_PDE"/>
</dbReference>
<accession>A0A2M7CJC4</accession>
<dbReference type="Proteomes" id="UP000229966">
    <property type="component" value="Unassembled WGS sequence"/>
</dbReference>
<proteinExistence type="predicted"/>
<feature type="domain" description="DDH" evidence="1">
    <location>
        <begin position="16"/>
        <end position="161"/>
    </location>
</feature>
<reference evidence="4" key="1">
    <citation type="submission" date="2017-09" db="EMBL/GenBank/DDBJ databases">
        <title>Depth-based differentiation of microbial function through sediment-hosted aquifers and enrichment of novel symbionts in the deep terrestrial subsurface.</title>
        <authorList>
            <person name="Probst A.J."/>
            <person name="Ladd B."/>
            <person name="Jarett J.K."/>
            <person name="Geller-Mcgrath D.E."/>
            <person name="Sieber C.M.K."/>
            <person name="Emerson J.B."/>
            <person name="Anantharaman K."/>
            <person name="Thomas B.C."/>
            <person name="Malmstrom R."/>
            <person name="Stieglmeier M."/>
            <person name="Klingl A."/>
            <person name="Woyke T."/>
            <person name="Ryan C.M."/>
            <person name="Banfield J.F."/>
        </authorList>
    </citation>
    <scope>NUCLEOTIDE SEQUENCE [LARGE SCALE GENOMIC DNA]</scope>
</reference>
<evidence type="ECO:0000259" key="2">
    <source>
        <dbReference type="Pfam" id="PF02272"/>
    </source>
</evidence>
<name>A0A2M7CJC4_9BACT</name>
<dbReference type="InterPro" id="IPR001667">
    <property type="entry name" value="DDH_dom"/>
</dbReference>
<gene>
    <name evidence="3" type="ORF">COS38_00075</name>
</gene>